<sequence length="516" mass="60561">MSDAADTDEQYVRALEGDRRSPHESRRRGLPQSGRRTHYQADVNAFKSWCDKTYPLEEPVLRYFPTYTKIYPYIRDMIKEGNENSRSVPLTALKALKSNLLRYALERKNILSNVSSESDYIPRLPSFDVDSKAKTALSALFNNIQSGRKIEYRYSNQVDETSIYKDEELYVLTQNVMEKTHFNDGLLVFAAISLLCYGTGFESKEVRQMTFKDIVHRHMVPTRRDEDSIDILQAHYRKSHPQKHSIVLRRPDVRQCPIAFLGLYLMERYINHRDTPLSIESIKQGVNIRLFRDSSTHVASSSDAPMKSMSHNHSFSRLKKDSGLIFDQEEFKKRLEHVEKFQANIAKEAEKREQECDSDSELDYTHELEPEKEFEEDPYIVNMRGKFPVPDSLVHALFPFMREIYDARYSYCLIYSANKWDEATIKRMEGVCKDMSRSELLDFTSFIARIADAFIHISTCLIQDWKFLEEAYPQAMSRREFKFPFFDTVEYKEFRVAQDKFFIEYEAKKKAPKGIN</sequence>
<feature type="compositionally biased region" description="Basic and acidic residues" evidence="1">
    <location>
        <begin position="15"/>
        <end position="24"/>
    </location>
</feature>
<accession>A0A1E4THN3</accession>
<reference evidence="3" key="1">
    <citation type="submission" date="2016-02" db="EMBL/GenBank/DDBJ databases">
        <title>Comparative genomics of biotechnologically important yeasts.</title>
        <authorList>
            <consortium name="DOE Joint Genome Institute"/>
            <person name="Riley R."/>
            <person name="Haridas S."/>
            <person name="Wolfe K.H."/>
            <person name="Lopes M.R."/>
            <person name="Hittinger C.T."/>
            <person name="Goker M."/>
            <person name="Salamov A."/>
            <person name="Wisecaver J."/>
            <person name="Long T.M."/>
            <person name="Aerts A.L."/>
            <person name="Barry K."/>
            <person name="Choi C."/>
            <person name="Clum A."/>
            <person name="Coughlan A.Y."/>
            <person name="Deshpande S."/>
            <person name="Douglass A.P."/>
            <person name="Hanson S.J."/>
            <person name="Klenk H.-P."/>
            <person name="Labutti K."/>
            <person name="Lapidus A."/>
            <person name="Lindquist E."/>
            <person name="Lipzen A."/>
            <person name="Meier-Kolthoff J.P."/>
            <person name="Ohm R.A."/>
            <person name="Otillar R.P."/>
            <person name="Pangilinan J."/>
            <person name="Peng Y."/>
            <person name="Rokas A."/>
            <person name="Rosa C.A."/>
            <person name="Scheuner C."/>
            <person name="Sibirny A.A."/>
            <person name="Slot J.C."/>
            <person name="Stielow J.B."/>
            <person name="Sun H."/>
            <person name="Kurtzman C.P."/>
            <person name="Blackwell M."/>
            <person name="Jeffries T.W."/>
            <person name="Grigoriev I.V."/>
        </authorList>
    </citation>
    <scope>NUCLEOTIDE SEQUENCE [LARGE SCALE GENOMIC DNA]</scope>
    <source>
        <strain evidence="3">NRRL Y-17796</strain>
    </source>
</reference>
<feature type="region of interest" description="Disordered" evidence="1">
    <location>
        <begin position="1"/>
        <end position="37"/>
    </location>
</feature>
<dbReference type="Gene3D" id="1.10.443.20">
    <property type="entry name" value="Centromere DNA-binding protein complex CBF3 subunit, domain 2"/>
    <property type="match status" value="1"/>
</dbReference>
<dbReference type="GO" id="GO:0003677">
    <property type="term" value="F:DNA binding"/>
    <property type="evidence" value="ECO:0007669"/>
    <property type="project" value="InterPro"/>
</dbReference>
<evidence type="ECO:0000313" key="3">
    <source>
        <dbReference type="Proteomes" id="UP000095023"/>
    </source>
</evidence>
<gene>
    <name evidence="2" type="ORF">CANCADRAFT_44859</name>
</gene>
<evidence type="ECO:0000313" key="2">
    <source>
        <dbReference type="EMBL" id="ODV91255.1"/>
    </source>
</evidence>
<proteinExistence type="predicted"/>
<evidence type="ECO:0008006" key="4">
    <source>
        <dbReference type="Google" id="ProtNLM"/>
    </source>
</evidence>
<dbReference type="InterPro" id="IPR038279">
    <property type="entry name" value="Ndc10_dom2_sf"/>
</dbReference>
<protein>
    <recommendedName>
        <fullName evidence="4">Ndc10 domain-containing protein</fullName>
    </recommendedName>
</protein>
<keyword evidence="3" id="KW-1185">Reference proteome</keyword>
<dbReference type="AlphaFoldDB" id="A0A1E4THN3"/>
<dbReference type="Proteomes" id="UP000095023">
    <property type="component" value="Unassembled WGS sequence"/>
</dbReference>
<organism evidence="2 3">
    <name type="scientific">Tortispora caseinolytica NRRL Y-17796</name>
    <dbReference type="NCBI Taxonomy" id="767744"/>
    <lineage>
        <taxon>Eukaryota</taxon>
        <taxon>Fungi</taxon>
        <taxon>Dikarya</taxon>
        <taxon>Ascomycota</taxon>
        <taxon>Saccharomycotina</taxon>
        <taxon>Trigonopsidomycetes</taxon>
        <taxon>Trigonopsidales</taxon>
        <taxon>Trigonopsidaceae</taxon>
        <taxon>Tortispora</taxon>
    </lineage>
</organism>
<name>A0A1E4THN3_9ASCO</name>
<dbReference type="EMBL" id="KV453842">
    <property type="protein sequence ID" value="ODV91255.1"/>
    <property type="molecule type" value="Genomic_DNA"/>
</dbReference>
<evidence type="ECO:0000256" key="1">
    <source>
        <dbReference type="SAM" id="MobiDB-lite"/>
    </source>
</evidence>